<keyword evidence="2" id="KW-0645">Protease</keyword>
<evidence type="ECO:0000256" key="2">
    <source>
        <dbReference type="ARBA" id="ARBA00022670"/>
    </source>
</evidence>
<dbReference type="Pfam" id="PF00877">
    <property type="entry name" value="NLPC_P60"/>
    <property type="match status" value="1"/>
</dbReference>
<dbReference type="PANTHER" id="PTHR47359">
    <property type="entry name" value="PEPTIDOGLYCAN DL-ENDOPEPTIDASE CWLO"/>
    <property type="match status" value="1"/>
</dbReference>
<gene>
    <name evidence="7" type="ORF">AGRA3207_004634</name>
</gene>
<dbReference type="PANTHER" id="PTHR47359:SF3">
    <property type="entry name" value="NLP_P60 DOMAIN-CONTAINING PROTEIN-RELATED"/>
    <property type="match status" value="1"/>
</dbReference>
<dbReference type="PROSITE" id="PS51935">
    <property type="entry name" value="NLPC_P60"/>
    <property type="match status" value="1"/>
</dbReference>
<evidence type="ECO:0000256" key="1">
    <source>
        <dbReference type="ARBA" id="ARBA00007074"/>
    </source>
</evidence>
<feature type="region of interest" description="Disordered" evidence="5">
    <location>
        <begin position="259"/>
        <end position="283"/>
    </location>
</feature>
<organism evidence="7 8">
    <name type="scientific">Actinomadura graeca</name>
    <dbReference type="NCBI Taxonomy" id="2750812"/>
    <lineage>
        <taxon>Bacteria</taxon>
        <taxon>Bacillati</taxon>
        <taxon>Actinomycetota</taxon>
        <taxon>Actinomycetes</taxon>
        <taxon>Streptosporangiales</taxon>
        <taxon>Thermomonosporaceae</taxon>
        <taxon>Actinomadura</taxon>
    </lineage>
</organism>
<dbReference type="Proteomes" id="UP001049518">
    <property type="component" value="Chromosome"/>
</dbReference>
<keyword evidence="8" id="KW-1185">Reference proteome</keyword>
<feature type="domain" description="NlpC/P60" evidence="6">
    <location>
        <begin position="286"/>
        <end position="421"/>
    </location>
</feature>
<dbReference type="SUPFAM" id="SSF54001">
    <property type="entry name" value="Cysteine proteinases"/>
    <property type="match status" value="1"/>
</dbReference>
<evidence type="ECO:0000313" key="7">
    <source>
        <dbReference type="EMBL" id="QXJ23478.1"/>
    </source>
</evidence>
<dbReference type="RefSeq" id="WP_231329174.1">
    <property type="nucleotide sequence ID" value="NZ_CP059572.1"/>
</dbReference>
<keyword evidence="3" id="KW-0378">Hydrolase</keyword>
<evidence type="ECO:0000256" key="3">
    <source>
        <dbReference type="ARBA" id="ARBA00022801"/>
    </source>
</evidence>
<dbReference type="InterPro" id="IPR038765">
    <property type="entry name" value="Papain-like_cys_pep_sf"/>
</dbReference>
<keyword evidence="4" id="KW-0788">Thiol protease</keyword>
<proteinExistence type="inferred from homology"/>
<protein>
    <submittedName>
        <fullName evidence="7">C40 family peptidase</fullName>
    </submittedName>
</protein>
<sequence length="421" mass="45397">MAPSTAVLCRKRVSSITCGATLRFLAFSTGMALGMSMLLPTMTARAAVKPSPNAEDVERSEREAEARAAEVGRTTALLVQADGELDELAVAAEGAIERFNGERVKLERAQQAYRDGQVRLAQAGRRVEESQAELATFAAQAYQHNTGYARVPSALVGDGGPQGFMDRAGMVEVLAKQRAGFVRRVEAAQDVAEIFRKQMKAAFDEQSAATRRAQDAQRLAQEAVAQQQTSVQRIRVEKRALERRLDRAEARTAELKRARARAREEAEARTDPEDPGSAAVVSATSTERGALVARAALRWLGTPYSWGGGTTDGPSLGSGQGAGTVGFDCSGLAMYAWNQVGVRLDHWTGTQWTSGPHVPLDELNPGDLVFFARDTSNPDTIHHVGIYIGKDRMVEAPYTGARVRISSIERSDLIGATRPSG</sequence>
<evidence type="ECO:0000259" key="6">
    <source>
        <dbReference type="PROSITE" id="PS51935"/>
    </source>
</evidence>
<accession>A0ABX8QXX5</accession>
<evidence type="ECO:0000313" key="8">
    <source>
        <dbReference type="Proteomes" id="UP001049518"/>
    </source>
</evidence>
<dbReference type="Gene3D" id="3.90.1720.10">
    <property type="entry name" value="endopeptidase domain like (from Nostoc punctiforme)"/>
    <property type="match status" value="1"/>
</dbReference>
<reference evidence="7" key="1">
    <citation type="submission" date="2020-07" db="EMBL/GenBank/DDBJ databases">
        <authorList>
            <person name="Tarantini F.S."/>
            <person name="Hong K.W."/>
            <person name="Chan K.G."/>
        </authorList>
    </citation>
    <scope>NUCLEOTIDE SEQUENCE</scope>
    <source>
        <strain evidence="7">32-07</strain>
    </source>
</reference>
<feature type="compositionally biased region" description="Basic and acidic residues" evidence="5">
    <location>
        <begin position="259"/>
        <end position="272"/>
    </location>
</feature>
<evidence type="ECO:0000256" key="4">
    <source>
        <dbReference type="ARBA" id="ARBA00022807"/>
    </source>
</evidence>
<dbReference type="EMBL" id="CP059572">
    <property type="protein sequence ID" value="QXJ23478.1"/>
    <property type="molecule type" value="Genomic_DNA"/>
</dbReference>
<comment type="similarity">
    <text evidence="1">Belongs to the peptidase C40 family.</text>
</comment>
<dbReference type="InterPro" id="IPR051794">
    <property type="entry name" value="PG_Endopeptidase_C40"/>
</dbReference>
<dbReference type="InterPro" id="IPR000064">
    <property type="entry name" value="NLP_P60_dom"/>
</dbReference>
<evidence type="ECO:0000256" key="5">
    <source>
        <dbReference type="SAM" id="MobiDB-lite"/>
    </source>
</evidence>
<name>A0ABX8QXX5_9ACTN</name>